<gene>
    <name evidence="7" type="ORF">LCGC14_1314440</name>
</gene>
<evidence type="ECO:0000256" key="3">
    <source>
        <dbReference type="ARBA" id="ARBA00022989"/>
    </source>
</evidence>
<dbReference type="InterPro" id="IPR003770">
    <property type="entry name" value="MLTG-like"/>
</dbReference>
<evidence type="ECO:0000256" key="2">
    <source>
        <dbReference type="ARBA" id="ARBA00022692"/>
    </source>
</evidence>
<dbReference type="HAMAP" id="MF_02065">
    <property type="entry name" value="MltG"/>
    <property type="match status" value="1"/>
</dbReference>
<dbReference type="NCBIfam" id="TIGR00247">
    <property type="entry name" value="endolytic transglycosylase MltG"/>
    <property type="match status" value="1"/>
</dbReference>
<keyword evidence="5" id="KW-0456">Lyase</keyword>
<name>A0A0F9KLY3_9ZZZZ</name>
<keyword evidence="1" id="KW-1003">Cell membrane</keyword>
<dbReference type="AlphaFoldDB" id="A0A0F9KLY3"/>
<reference evidence="7" key="1">
    <citation type="journal article" date="2015" name="Nature">
        <title>Complex archaea that bridge the gap between prokaryotes and eukaryotes.</title>
        <authorList>
            <person name="Spang A."/>
            <person name="Saw J.H."/>
            <person name="Jorgensen S.L."/>
            <person name="Zaremba-Niedzwiedzka K."/>
            <person name="Martijn J."/>
            <person name="Lind A.E."/>
            <person name="van Eijk R."/>
            <person name="Schleper C."/>
            <person name="Guy L."/>
            <person name="Ettema T.J."/>
        </authorList>
    </citation>
    <scope>NUCLEOTIDE SEQUENCE</scope>
</reference>
<keyword evidence="2" id="KW-0812">Transmembrane</keyword>
<protein>
    <recommendedName>
        <fullName evidence="8">Endolytic transglycosylase MltG</fullName>
    </recommendedName>
</protein>
<dbReference type="GO" id="GO:0071555">
    <property type="term" value="P:cell wall organization"/>
    <property type="evidence" value="ECO:0007669"/>
    <property type="project" value="UniProtKB-KW"/>
</dbReference>
<proteinExistence type="inferred from homology"/>
<evidence type="ECO:0000256" key="6">
    <source>
        <dbReference type="ARBA" id="ARBA00023316"/>
    </source>
</evidence>
<dbReference type="Gene3D" id="3.30.160.60">
    <property type="entry name" value="Classic Zinc Finger"/>
    <property type="match status" value="1"/>
</dbReference>
<keyword evidence="6" id="KW-0961">Cell wall biogenesis/degradation</keyword>
<evidence type="ECO:0000313" key="7">
    <source>
        <dbReference type="EMBL" id="KKM82938.1"/>
    </source>
</evidence>
<keyword evidence="4" id="KW-0472">Membrane</keyword>
<accession>A0A0F9KLY3</accession>
<dbReference type="GO" id="GO:0016829">
    <property type="term" value="F:lyase activity"/>
    <property type="evidence" value="ECO:0007669"/>
    <property type="project" value="UniProtKB-KW"/>
</dbReference>
<dbReference type="Gene3D" id="3.30.1490.480">
    <property type="entry name" value="Endolytic murein transglycosylase"/>
    <property type="match status" value="1"/>
</dbReference>
<evidence type="ECO:0000256" key="5">
    <source>
        <dbReference type="ARBA" id="ARBA00023239"/>
    </source>
</evidence>
<sequence>MVFKKIWWKNIIVAAVLFLLVLLLSWIFLPFYSSAPINILIPAGADSLEIANILRQQSVIKNKFLFILLSKVLNWEKDLKAGNYEFSSSNMIDVLRKLKKGGIKRSRVTIPEGLPEWEVSQILEKERIIKKNDFLALVNDPEIFKEEFSFLLSLESLEGYLYPDTYYFFVEENEVQVIRKFLLRFQEIVLPLYEEKIPRNNLSAEEIIILASIVEKEAQINLEKPIIAAVFHNRLEKGMRLRADPTVKYALGNFQERLTYEDLTVSSPYNTYVYHGLPPGPISNPGKDSIYAILYPDEVDYLYFVAKGDGTHKFSDTYEEHLKAVYKYRKEKINDSITSGS</sequence>
<evidence type="ECO:0008006" key="8">
    <source>
        <dbReference type="Google" id="ProtNLM"/>
    </source>
</evidence>
<dbReference type="Pfam" id="PF02618">
    <property type="entry name" value="YceG"/>
    <property type="match status" value="1"/>
</dbReference>
<comment type="caution">
    <text evidence="7">The sequence shown here is derived from an EMBL/GenBank/DDBJ whole genome shotgun (WGS) entry which is preliminary data.</text>
</comment>
<evidence type="ECO:0000256" key="4">
    <source>
        <dbReference type="ARBA" id="ARBA00023136"/>
    </source>
</evidence>
<keyword evidence="3" id="KW-1133">Transmembrane helix</keyword>
<organism evidence="7">
    <name type="scientific">marine sediment metagenome</name>
    <dbReference type="NCBI Taxonomy" id="412755"/>
    <lineage>
        <taxon>unclassified sequences</taxon>
        <taxon>metagenomes</taxon>
        <taxon>ecological metagenomes</taxon>
    </lineage>
</organism>
<dbReference type="EMBL" id="LAZR01007789">
    <property type="protein sequence ID" value="KKM82938.1"/>
    <property type="molecule type" value="Genomic_DNA"/>
</dbReference>
<evidence type="ECO:0000256" key="1">
    <source>
        <dbReference type="ARBA" id="ARBA00022475"/>
    </source>
</evidence>
<dbReference type="CDD" id="cd08010">
    <property type="entry name" value="MltG_like"/>
    <property type="match status" value="1"/>
</dbReference>
<dbReference type="PANTHER" id="PTHR30518:SF2">
    <property type="entry name" value="ENDOLYTIC MUREIN TRANSGLYCOSYLASE"/>
    <property type="match status" value="1"/>
</dbReference>
<dbReference type="PANTHER" id="PTHR30518">
    <property type="entry name" value="ENDOLYTIC MUREIN TRANSGLYCOSYLASE"/>
    <property type="match status" value="1"/>
</dbReference>